<evidence type="ECO:0000256" key="1">
    <source>
        <dbReference type="ARBA" id="ARBA00022527"/>
    </source>
</evidence>
<dbReference type="GO" id="GO:0004674">
    <property type="term" value="F:protein serine/threonine kinase activity"/>
    <property type="evidence" value="ECO:0007669"/>
    <property type="project" value="UniProtKB-KW"/>
</dbReference>
<dbReference type="OrthoDB" id="2658733at2759"/>
<name>A0A8H5CAK2_9AGAR</name>
<protein>
    <recommendedName>
        <fullName evidence="4">Alpha-type protein kinase domain-containing protein</fullName>
    </recommendedName>
</protein>
<keyword evidence="1" id="KW-0723">Serine/threonine-protein kinase</keyword>
<dbReference type="Proteomes" id="UP000559256">
    <property type="component" value="Unassembled WGS sequence"/>
</dbReference>
<dbReference type="EMBL" id="JAACJM010000202">
    <property type="protein sequence ID" value="KAF5337968.1"/>
    <property type="molecule type" value="Genomic_DNA"/>
</dbReference>
<dbReference type="InterPro" id="IPR004166">
    <property type="entry name" value="a-kinase_dom"/>
</dbReference>
<evidence type="ECO:0000313" key="6">
    <source>
        <dbReference type="Proteomes" id="UP000559256"/>
    </source>
</evidence>
<comment type="caution">
    <text evidence="5">The sequence shown here is derived from an EMBL/GenBank/DDBJ whole genome shotgun (WGS) entry which is preliminary data.</text>
</comment>
<feature type="domain" description="Alpha-type protein kinase" evidence="4">
    <location>
        <begin position="80"/>
        <end position="368"/>
    </location>
</feature>
<gene>
    <name evidence="5" type="ORF">D9758_014308</name>
</gene>
<reference evidence="5 6" key="1">
    <citation type="journal article" date="2020" name="ISME J.">
        <title>Uncovering the hidden diversity of litter-decomposition mechanisms in mushroom-forming fungi.</title>
        <authorList>
            <person name="Floudas D."/>
            <person name="Bentzer J."/>
            <person name="Ahren D."/>
            <person name="Johansson T."/>
            <person name="Persson P."/>
            <person name="Tunlid A."/>
        </authorList>
    </citation>
    <scope>NUCLEOTIDE SEQUENCE [LARGE SCALE GENOMIC DNA]</scope>
    <source>
        <strain evidence="5 6">CBS 291.85</strain>
    </source>
</reference>
<organism evidence="5 6">
    <name type="scientific">Tetrapyrgos nigripes</name>
    <dbReference type="NCBI Taxonomy" id="182062"/>
    <lineage>
        <taxon>Eukaryota</taxon>
        <taxon>Fungi</taxon>
        <taxon>Dikarya</taxon>
        <taxon>Basidiomycota</taxon>
        <taxon>Agaricomycotina</taxon>
        <taxon>Agaricomycetes</taxon>
        <taxon>Agaricomycetidae</taxon>
        <taxon>Agaricales</taxon>
        <taxon>Marasmiineae</taxon>
        <taxon>Marasmiaceae</taxon>
        <taxon>Tetrapyrgos</taxon>
    </lineage>
</organism>
<dbReference type="AlphaFoldDB" id="A0A8H5CAK2"/>
<dbReference type="Pfam" id="PF02816">
    <property type="entry name" value="Alpha_kinase"/>
    <property type="match status" value="1"/>
</dbReference>
<evidence type="ECO:0000259" key="4">
    <source>
        <dbReference type="PROSITE" id="PS51158"/>
    </source>
</evidence>
<keyword evidence="2" id="KW-0808">Transferase</keyword>
<evidence type="ECO:0000256" key="2">
    <source>
        <dbReference type="ARBA" id="ARBA00022679"/>
    </source>
</evidence>
<dbReference type="Gene3D" id="3.20.200.10">
    <property type="entry name" value="MHCK/EF2 kinase"/>
    <property type="match status" value="1"/>
</dbReference>
<dbReference type="GO" id="GO:0005524">
    <property type="term" value="F:ATP binding"/>
    <property type="evidence" value="ECO:0007669"/>
    <property type="project" value="InterPro"/>
</dbReference>
<dbReference type="PROSITE" id="PS51158">
    <property type="entry name" value="ALPHA_KINASE"/>
    <property type="match status" value="1"/>
</dbReference>
<accession>A0A8H5CAK2</accession>
<evidence type="ECO:0000313" key="5">
    <source>
        <dbReference type="EMBL" id="KAF5337968.1"/>
    </source>
</evidence>
<dbReference type="SUPFAM" id="SSF56112">
    <property type="entry name" value="Protein kinase-like (PK-like)"/>
    <property type="match status" value="1"/>
</dbReference>
<keyword evidence="6" id="KW-1185">Reference proteome</keyword>
<proteinExistence type="predicted"/>
<sequence>MGNLADYTRFGQKDQEAVDEAVDQSTSELRAVSSISKAKKQRMWVQTDFEPLDNEKLVAALTRGSNVTPSLMCEDQSFKELLESEGKLDLQLLSSCRSSVTMPSTPFDYGAMKIAYRGQLTLEDSMANLNEEVTDALLNRPVIIKCLYKKGPDGQQSFYPQGHKLEETLREGMTLMWATALLDLAYAWIVKKLKEKKATISQEDWPSWCTGMPWPHDDEETAVPDLYFVKGGFFIGHGELKGTSSKDKTSQIGCYLVEEEIEVTENMPFKKYIHNGCTSIPEDSPFIVKFLAFIQHVQYWLTDGTAFTTDFQGSGMFLTDPQILTDQTIGSEANTVFSGGNVQECFDNFPVEHVCNKDLCKWFGVADGVPRYSRYSEPGSTGSATTQPLLPYILTLHSYIYKNA</sequence>
<dbReference type="InterPro" id="IPR011009">
    <property type="entry name" value="Kinase-like_dom_sf"/>
</dbReference>
<evidence type="ECO:0000256" key="3">
    <source>
        <dbReference type="ARBA" id="ARBA00022777"/>
    </source>
</evidence>
<keyword evidence="3" id="KW-0418">Kinase</keyword>